<dbReference type="PANTHER" id="PTHR48449">
    <property type="entry name" value="DUF1985 DOMAIN-CONTAINING PROTEIN"/>
    <property type="match status" value="1"/>
</dbReference>
<gene>
    <name evidence="3" type="ORF">TorRG33x02_320770</name>
</gene>
<reference evidence="4" key="1">
    <citation type="submission" date="2016-06" db="EMBL/GenBank/DDBJ databases">
        <title>Parallel loss of symbiosis genes in relatives of nitrogen-fixing non-legume Parasponia.</title>
        <authorList>
            <person name="Van Velzen R."/>
            <person name="Holmer R."/>
            <person name="Bu F."/>
            <person name="Rutten L."/>
            <person name="Van Zeijl A."/>
            <person name="Liu W."/>
            <person name="Santuari L."/>
            <person name="Cao Q."/>
            <person name="Sharma T."/>
            <person name="Shen D."/>
            <person name="Roswanjaya Y."/>
            <person name="Wardhani T."/>
            <person name="Kalhor M.S."/>
            <person name="Jansen J."/>
            <person name="Van den Hoogen J."/>
            <person name="Gungor B."/>
            <person name="Hartog M."/>
            <person name="Hontelez J."/>
            <person name="Verver J."/>
            <person name="Yang W.-C."/>
            <person name="Schijlen E."/>
            <person name="Repin R."/>
            <person name="Schilthuizen M."/>
            <person name="Schranz E."/>
            <person name="Heidstra R."/>
            <person name="Miyata K."/>
            <person name="Fedorova E."/>
            <person name="Kohlen W."/>
            <person name="Bisseling T."/>
            <person name="Smit S."/>
            <person name="Geurts R."/>
        </authorList>
    </citation>
    <scope>NUCLEOTIDE SEQUENCE [LARGE SCALE GENOMIC DNA]</scope>
    <source>
        <strain evidence="4">cv. RG33-2</strain>
    </source>
</reference>
<feature type="compositionally biased region" description="Basic and acidic residues" evidence="1">
    <location>
        <begin position="647"/>
        <end position="663"/>
    </location>
</feature>
<feature type="compositionally biased region" description="Acidic residues" evidence="1">
    <location>
        <begin position="627"/>
        <end position="646"/>
    </location>
</feature>
<name>A0A2P5BHU3_TREOI</name>
<feature type="region of interest" description="Disordered" evidence="1">
    <location>
        <begin position="619"/>
        <end position="730"/>
    </location>
</feature>
<feature type="compositionally biased region" description="Basic and acidic residues" evidence="1">
    <location>
        <begin position="572"/>
        <end position="583"/>
    </location>
</feature>
<evidence type="ECO:0000259" key="2">
    <source>
        <dbReference type="Pfam" id="PF09331"/>
    </source>
</evidence>
<protein>
    <recommendedName>
        <fullName evidence="2">DUF1985 domain-containing protein</fullName>
    </recommendedName>
</protein>
<dbReference type="Proteomes" id="UP000237000">
    <property type="component" value="Unassembled WGS sequence"/>
</dbReference>
<feature type="compositionally biased region" description="Basic and acidic residues" evidence="1">
    <location>
        <begin position="689"/>
        <end position="716"/>
    </location>
</feature>
<evidence type="ECO:0000313" key="3">
    <source>
        <dbReference type="EMBL" id="PON48336.1"/>
    </source>
</evidence>
<dbReference type="PANTHER" id="PTHR48449:SF1">
    <property type="entry name" value="DUF1985 DOMAIN-CONTAINING PROTEIN"/>
    <property type="match status" value="1"/>
</dbReference>
<accession>A0A2P5BHU3</accession>
<feature type="region of interest" description="Disordered" evidence="1">
    <location>
        <begin position="541"/>
        <end position="583"/>
    </location>
</feature>
<feature type="compositionally biased region" description="Polar residues" evidence="1">
    <location>
        <begin position="1"/>
        <end position="20"/>
    </location>
</feature>
<dbReference type="Pfam" id="PF09331">
    <property type="entry name" value="DUF1985"/>
    <property type="match status" value="1"/>
</dbReference>
<organism evidence="3 4">
    <name type="scientific">Trema orientale</name>
    <name type="common">Charcoal tree</name>
    <name type="synonym">Celtis orientalis</name>
    <dbReference type="NCBI Taxonomy" id="63057"/>
    <lineage>
        <taxon>Eukaryota</taxon>
        <taxon>Viridiplantae</taxon>
        <taxon>Streptophyta</taxon>
        <taxon>Embryophyta</taxon>
        <taxon>Tracheophyta</taxon>
        <taxon>Spermatophyta</taxon>
        <taxon>Magnoliopsida</taxon>
        <taxon>eudicotyledons</taxon>
        <taxon>Gunneridae</taxon>
        <taxon>Pentapetalae</taxon>
        <taxon>rosids</taxon>
        <taxon>fabids</taxon>
        <taxon>Rosales</taxon>
        <taxon>Cannabaceae</taxon>
        <taxon>Trema</taxon>
    </lineage>
</organism>
<dbReference type="OrthoDB" id="1217181at2759"/>
<evidence type="ECO:0000256" key="1">
    <source>
        <dbReference type="SAM" id="MobiDB-lite"/>
    </source>
</evidence>
<comment type="caution">
    <text evidence="3">The sequence shown here is derived from an EMBL/GenBank/DDBJ whole genome shotgun (WGS) entry which is preliminary data.</text>
</comment>
<feature type="compositionally biased region" description="Acidic residues" evidence="1">
    <location>
        <begin position="557"/>
        <end position="571"/>
    </location>
</feature>
<dbReference type="AlphaFoldDB" id="A0A2P5BHU3"/>
<evidence type="ECO:0000313" key="4">
    <source>
        <dbReference type="Proteomes" id="UP000237000"/>
    </source>
</evidence>
<feature type="domain" description="DUF1985" evidence="2">
    <location>
        <begin position="163"/>
        <end position="296"/>
    </location>
</feature>
<sequence length="730" mass="82226">MVETRAQSASPVSKEISQSVGEKGEVSRSILPQFVEKSKEPSLDDPVSASNVPLIRSKRKISSSVDAGPSRKNRRVKARANWKISVEGFEVPEVQDWEYMIKPEYRIGGKPMFFHSVTAIDNIRRVMNTSGDHVSSMFEKTYFGYFLNQHKLVGQGQLIHHFLLREVKQPNPDEMWFKIGGKLLRFGIQEFAIATDLLCVGDTDKTIFETKRVRLFDKYFKKYPRFDKVALEDAFLNGSFETNEDLVNIVCLYLIGNYLFGNLKKNLVSKVNMEICDQGQYEHFPWGKELFRDTLKYLKSGLKSLKDQKNSGIIEDKHVDSKRKGKKKVESSKGKKSKKRKSVNEKDSYKLIGFPLAFQIWAYDCFDKLVGTVCYKTASKIPHILNFFCDVSPYFEELEKNVFEADEISVQNVVRTVEEITKYRLNELPKRVQQPVLESLGNVAAARDVDVDFVDNPSKVLAPPKDLIKGSIDLMKKDFDAKFDILLTMLTKCQEKLGIDAVACPAGPINQVVDHSPNLVGDDDMGMAYVPCSDNERTVKNVDNDNVSKNTLMDIDVPMEEENKEETSQVDEADKNSKDNDEDKADVLDVNIVVDDVITPDFIPDGDLLEVEGVDSVNELKDAVKDGDEEGKDTEENKEEEEEDNDNDNKDEGKHDENDKDGPDNGAGKSVDKFANDGNEDETDGSHNIADKGVDNSAKKDVTDDKGSDDSSKDSNEENIDICDPIAEKV</sequence>
<dbReference type="EMBL" id="JXTC01000519">
    <property type="protein sequence ID" value="PON48336.1"/>
    <property type="molecule type" value="Genomic_DNA"/>
</dbReference>
<dbReference type="InParanoid" id="A0A2P5BHU3"/>
<proteinExistence type="predicted"/>
<feature type="region of interest" description="Disordered" evidence="1">
    <location>
        <begin position="318"/>
        <end position="341"/>
    </location>
</feature>
<feature type="region of interest" description="Disordered" evidence="1">
    <location>
        <begin position="1"/>
        <end position="26"/>
    </location>
</feature>
<dbReference type="InterPro" id="IPR015410">
    <property type="entry name" value="DUF1985"/>
</dbReference>
<keyword evidence="4" id="KW-1185">Reference proteome</keyword>